<dbReference type="Gene3D" id="1.25.40.20">
    <property type="entry name" value="Ankyrin repeat-containing domain"/>
    <property type="match status" value="1"/>
</dbReference>
<gene>
    <name evidence="2" type="ORF">pneo_cds_404</name>
</gene>
<dbReference type="Proteomes" id="UP000249287">
    <property type="component" value="Segment"/>
</dbReference>
<organism evidence="2">
    <name type="scientific">Pandoravirus neocaledonia</name>
    <dbReference type="NCBI Taxonomy" id="2107708"/>
    <lineage>
        <taxon>Viruses</taxon>
        <taxon>Pandoravirus</taxon>
    </lineage>
</organism>
<dbReference type="GeneID" id="36842724"/>
<proteinExistence type="predicted"/>
<feature type="compositionally biased region" description="Acidic residues" evidence="1">
    <location>
        <begin position="630"/>
        <end position="641"/>
    </location>
</feature>
<dbReference type="KEGG" id="vg:36842724"/>
<dbReference type="PANTHER" id="PTHR46586:SF3">
    <property type="entry name" value="ANKYRIN REPEAT-CONTAINING PROTEIN"/>
    <property type="match status" value="1"/>
</dbReference>
<name>A0A2U7UC23_9VIRU</name>
<dbReference type="SUPFAM" id="SSF140860">
    <property type="entry name" value="Pseudo ankyrin repeat-like"/>
    <property type="match status" value="1"/>
</dbReference>
<accession>A0A2U7UC23</accession>
<feature type="region of interest" description="Disordered" evidence="1">
    <location>
        <begin position="620"/>
        <end position="648"/>
    </location>
</feature>
<reference evidence="2" key="1">
    <citation type="journal article" date="2018" name="Nat. Commun.">
        <title>Diversity and evolution of the emerging Pandoraviridae family.</title>
        <authorList>
            <person name="Legendre M."/>
            <person name="Fabre E."/>
            <person name="Poirot O."/>
            <person name="Jeudy S."/>
            <person name="Lartigue A."/>
            <person name="Alempic J.M."/>
            <person name="Beucher L."/>
            <person name="Philippe N."/>
            <person name="Bertaux L."/>
            <person name="Christo-Foroux E."/>
            <person name="Labadie K."/>
            <person name="Coute Y."/>
            <person name="Abergel C."/>
            <person name="Claverie J.M."/>
        </authorList>
    </citation>
    <scope>NUCLEOTIDE SEQUENCE [LARGE SCALE GENOMIC DNA]</scope>
    <source>
        <strain evidence="2">Neocaledonia</strain>
    </source>
</reference>
<evidence type="ECO:0000313" key="2">
    <source>
        <dbReference type="EMBL" id="AVK76011.1"/>
    </source>
</evidence>
<dbReference type="PANTHER" id="PTHR46586">
    <property type="entry name" value="ANKYRIN REPEAT-CONTAINING PROTEIN"/>
    <property type="match status" value="1"/>
</dbReference>
<evidence type="ECO:0008006" key="3">
    <source>
        <dbReference type="Google" id="ProtNLM"/>
    </source>
</evidence>
<protein>
    <recommendedName>
        <fullName evidence="3">Ankyrin repeat domain containing protein</fullName>
    </recommendedName>
</protein>
<dbReference type="InterPro" id="IPR036770">
    <property type="entry name" value="Ankyrin_rpt-contain_sf"/>
</dbReference>
<dbReference type="RefSeq" id="YP_009482014.1">
    <property type="nucleotide sequence ID" value="NC_037666.1"/>
</dbReference>
<sequence length="648" mass="73130">MTKKTQKMDVRDIGDAQGPFATMDIELWALVFDRVDRLSLPCLFFVSRRLCAAVRHRRLARDASAHADDDEHGGWGTRVCLPAYAVHYDYVASLIEARRPAIVQWAVDDIGCEMPPGMCRRIAATGDIALLKWARTDKGCLWDARVFYAALASGCIAMAQWLVDNDCPWRVDYLFDIPHHKPISEDMLLWLLEACRLDGDTRPTGFTDVAVSSRRGMHIQDATIAAVCMGHVKALDWLWRRHASALRDLLSNEWSGGRTVHYAGHVEDATARRDTIRWLVDHGWSYTPEIFRHLARHGDLETLMWLRSRRESRHTDHSWSDALYRRTAACGHVHIIDWLDAVGVPWDPSACSSAARAGHLDVIKWAKMKGHSWRDGICDAASRGSRLGVLVWAHEKHGCPWSDRARHKACTWAAKNNRLDAMQWAFARGSLITGKTAINAVRHGCVATLDWIDAHATIHWPSYHFLCGEALLRADLDIIAWLRRRGVPWSHWHELSCGVPAVMRRAIADHGCPLEGGMCADAAKKGDLEMLMWLRARECPWDSRVCEYAAQGGHLAVLRWATTQGCDWNSMIQYQARGADPEVVEWIAQQDNQLHQAETYYSDDLKAMLARIVDDPTTAGNEWMPLLENNGDDDADADAVDDGQHGQR</sequence>
<dbReference type="InterPro" id="IPR052050">
    <property type="entry name" value="SecEffector_AnkRepeat"/>
</dbReference>
<evidence type="ECO:0000256" key="1">
    <source>
        <dbReference type="SAM" id="MobiDB-lite"/>
    </source>
</evidence>
<dbReference type="EMBL" id="MG011690">
    <property type="protein sequence ID" value="AVK76011.1"/>
    <property type="molecule type" value="Genomic_DNA"/>
</dbReference>